<keyword evidence="3" id="KW-1185">Reference proteome</keyword>
<name>A0ABV6LM17_9BACI</name>
<evidence type="ECO:0000313" key="2">
    <source>
        <dbReference type="EMBL" id="MFC0523433.1"/>
    </source>
</evidence>
<evidence type="ECO:0000256" key="1">
    <source>
        <dbReference type="SAM" id="MobiDB-lite"/>
    </source>
</evidence>
<feature type="region of interest" description="Disordered" evidence="1">
    <location>
        <begin position="22"/>
        <end position="67"/>
    </location>
</feature>
<dbReference type="RefSeq" id="WP_377346216.1">
    <property type="nucleotide sequence ID" value="NZ_JBHLTP010000004.1"/>
</dbReference>
<evidence type="ECO:0008006" key="4">
    <source>
        <dbReference type="Google" id="ProtNLM"/>
    </source>
</evidence>
<dbReference type="EMBL" id="JBHLTP010000004">
    <property type="protein sequence ID" value="MFC0523433.1"/>
    <property type="molecule type" value="Genomic_DNA"/>
</dbReference>
<sequence length="129" mass="14041">MPYYNPYYNGWNIHAYRHPSQVNGGGAEHHGASNAEGANEGMHANQSSSNGGPQPFPGQTSYMPIPPQMLQGDASDIQYVMQLIINLGNQIDMLNQVIAQNNQLLQTMHDQEETKCVQGTGGGAVIVRM</sequence>
<accession>A0ABV6LM17</accession>
<evidence type="ECO:0000313" key="3">
    <source>
        <dbReference type="Proteomes" id="UP001589836"/>
    </source>
</evidence>
<protein>
    <recommendedName>
        <fullName evidence="4">Spore coat protein</fullName>
    </recommendedName>
</protein>
<reference evidence="2 3" key="1">
    <citation type="submission" date="2024-09" db="EMBL/GenBank/DDBJ databases">
        <authorList>
            <person name="Sun Q."/>
            <person name="Mori K."/>
        </authorList>
    </citation>
    <scope>NUCLEOTIDE SEQUENCE [LARGE SCALE GENOMIC DNA]</scope>
    <source>
        <strain evidence="2 3">NCAIM B.02529</strain>
    </source>
</reference>
<proteinExistence type="predicted"/>
<organism evidence="2 3">
    <name type="scientific">Pontibacillus salicampi</name>
    <dbReference type="NCBI Taxonomy" id="1449801"/>
    <lineage>
        <taxon>Bacteria</taxon>
        <taxon>Bacillati</taxon>
        <taxon>Bacillota</taxon>
        <taxon>Bacilli</taxon>
        <taxon>Bacillales</taxon>
        <taxon>Bacillaceae</taxon>
        <taxon>Pontibacillus</taxon>
    </lineage>
</organism>
<gene>
    <name evidence="2" type="ORF">ACFFGV_07530</name>
</gene>
<dbReference type="Proteomes" id="UP001589836">
    <property type="component" value="Unassembled WGS sequence"/>
</dbReference>
<feature type="compositionally biased region" description="Polar residues" evidence="1">
    <location>
        <begin position="44"/>
        <end position="62"/>
    </location>
</feature>
<comment type="caution">
    <text evidence="2">The sequence shown here is derived from an EMBL/GenBank/DDBJ whole genome shotgun (WGS) entry which is preliminary data.</text>
</comment>